<comment type="similarity">
    <text evidence="2 6">Belongs to the cytochrome P450 family.</text>
</comment>
<organism evidence="7 8">
    <name type="scientific">Paludisphaera borealis</name>
    <dbReference type="NCBI Taxonomy" id="1387353"/>
    <lineage>
        <taxon>Bacteria</taxon>
        <taxon>Pseudomonadati</taxon>
        <taxon>Planctomycetota</taxon>
        <taxon>Planctomycetia</taxon>
        <taxon>Isosphaerales</taxon>
        <taxon>Isosphaeraceae</taxon>
        <taxon>Paludisphaera</taxon>
    </lineage>
</organism>
<dbReference type="RefSeq" id="WP_076345058.1">
    <property type="nucleotide sequence ID" value="NZ_CP019082.1"/>
</dbReference>
<dbReference type="EMBL" id="CP019082">
    <property type="protein sequence ID" value="APW60429.1"/>
    <property type="molecule type" value="Genomic_DNA"/>
</dbReference>
<name>A0A1U7CNE1_9BACT</name>
<dbReference type="GO" id="GO:0004497">
    <property type="term" value="F:monooxygenase activity"/>
    <property type="evidence" value="ECO:0007669"/>
    <property type="project" value="UniProtKB-KW"/>
</dbReference>
<dbReference type="EC" id="1.14.-.-" evidence="7"/>
<dbReference type="InterPro" id="IPR001128">
    <property type="entry name" value="Cyt_P450"/>
</dbReference>
<evidence type="ECO:0000256" key="6">
    <source>
        <dbReference type="RuleBase" id="RU000461"/>
    </source>
</evidence>
<dbReference type="InterPro" id="IPR050121">
    <property type="entry name" value="Cytochrome_P450_monoxygenase"/>
</dbReference>
<keyword evidence="8" id="KW-1185">Reference proteome</keyword>
<dbReference type="PRINTS" id="PR00465">
    <property type="entry name" value="EP450IV"/>
</dbReference>
<protein>
    <submittedName>
        <fullName evidence="7">Cytochrome P450 135B1</fullName>
        <ecNumber evidence="7">1.14.-.-</ecNumber>
    </submittedName>
</protein>
<keyword evidence="3 5" id="KW-0479">Metal-binding</keyword>
<dbReference type="KEGG" id="pbor:BSF38_01897"/>
<keyword evidence="6 7" id="KW-0560">Oxidoreductase</keyword>
<dbReference type="GO" id="GO:0020037">
    <property type="term" value="F:heme binding"/>
    <property type="evidence" value="ECO:0007669"/>
    <property type="project" value="InterPro"/>
</dbReference>
<proteinExistence type="inferred from homology"/>
<dbReference type="STRING" id="1387353.BSF38_01897"/>
<evidence type="ECO:0000256" key="4">
    <source>
        <dbReference type="ARBA" id="ARBA00023004"/>
    </source>
</evidence>
<dbReference type="PANTHER" id="PTHR24305">
    <property type="entry name" value="CYTOCHROME P450"/>
    <property type="match status" value="1"/>
</dbReference>
<evidence type="ECO:0000256" key="5">
    <source>
        <dbReference type="PIRSR" id="PIRSR602403-1"/>
    </source>
</evidence>
<dbReference type="Pfam" id="PF00067">
    <property type="entry name" value="p450"/>
    <property type="match status" value="1"/>
</dbReference>
<dbReference type="InterPro" id="IPR002403">
    <property type="entry name" value="Cyt_P450_E_grp-IV"/>
</dbReference>
<dbReference type="InterPro" id="IPR036396">
    <property type="entry name" value="Cyt_P450_sf"/>
</dbReference>
<feature type="binding site" description="axial binding residue" evidence="5">
    <location>
        <position position="401"/>
    </location>
    <ligand>
        <name>heme</name>
        <dbReference type="ChEBI" id="CHEBI:30413"/>
    </ligand>
    <ligandPart>
        <name>Fe</name>
        <dbReference type="ChEBI" id="CHEBI:18248"/>
    </ligandPart>
</feature>
<dbReference type="OrthoDB" id="9789468at2"/>
<dbReference type="CDD" id="cd11053">
    <property type="entry name" value="CYP110-like"/>
    <property type="match status" value="1"/>
</dbReference>
<dbReference type="PRINTS" id="PR00385">
    <property type="entry name" value="P450"/>
</dbReference>
<evidence type="ECO:0000313" key="8">
    <source>
        <dbReference type="Proteomes" id="UP000186309"/>
    </source>
</evidence>
<dbReference type="InterPro" id="IPR017972">
    <property type="entry name" value="Cyt_P450_CS"/>
</dbReference>
<sequence length="456" mass="50782">MSQRPAQSTPQLPPGPRSPAWWQLVRFAGDPLGLLDECHHRYGDAFTLDIAGYGRFVMLSNPEAVREVFRADPETLHSGEANAMLTATVGRNSVLVLDGAPHARQRRVLVPPLKGERMRAFFDAMRSETFDAARACPLDSPFPALPMMRRITLRVILRTAMGLAPGPEMDRFERKMEAFLSNGRQRYALVLMTIVPINRLSGSRWVPLFRQLSDLDDDLSAVIAARRRGEGPTGGENVLDDLLAATHEDGSPLDDREVRDALITILIAGHETTALALAWALIDIVPRPEVVDRLADELTRVTGGGPPEAEHLPALEYLDAAIRESLRISPVVPFVVRKTVRPFVAGGREYPAGVVLCPCSYLVHRRDELYPEPDQFRSERFLERKFGPHEWFPFGGGNRVCLGMPFSLYEMKTLLATLFGQVRLARPTGARSRARRYGLVLGPDDEARVVVRSLSR</sequence>
<comment type="cofactor">
    <cofactor evidence="1 5">
        <name>heme</name>
        <dbReference type="ChEBI" id="CHEBI:30413"/>
    </cofactor>
</comment>
<evidence type="ECO:0000256" key="1">
    <source>
        <dbReference type="ARBA" id="ARBA00001971"/>
    </source>
</evidence>
<evidence type="ECO:0000313" key="7">
    <source>
        <dbReference type="EMBL" id="APW60429.1"/>
    </source>
</evidence>
<dbReference type="SUPFAM" id="SSF48264">
    <property type="entry name" value="Cytochrome P450"/>
    <property type="match status" value="1"/>
</dbReference>
<accession>A0A1U7CNE1</accession>
<dbReference type="PROSITE" id="PS00086">
    <property type="entry name" value="CYTOCHROME_P450"/>
    <property type="match status" value="1"/>
</dbReference>
<dbReference type="AlphaFoldDB" id="A0A1U7CNE1"/>
<evidence type="ECO:0000256" key="2">
    <source>
        <dbReference type="ARBA" id="ARBA00010617"/>
    </source>
</evidence>
<reference evidence="8" key="1">
    <citation type="submission" date="2016-12" db="EMBL/GenBank/DDBJ databases">
        <title>Comparative genomics of four Isosphaeraceae planctomycetes: a common pool of plasmids and glycoside hydrolase genes.</title>
        <authorList>
            <person name="Ivanova A."/>
        </authorList>
    </citation>
    <scope>NUCLEOTIDE SEQUENCE [LARGE SCALE GENOMIC DNA]</scope>
    <source>
        <strain evidence="8">PX4</strain>
    </source>
</reference>
<dbReference type="PANTHER" id="PTHR24305:SF166">
    <property type="entry name" value="CYTOCHROME P450 12A4, MITOCHONDRIAL-RELATED"/>
    <property type="match status" value="1"/>
</dbReference>
<dbReference type="Gene3D" id="1.10.630.10">
    <property type="entry name" value="Cytochrome P450"/>
    <property type="match status" value="1"/>
</dbReference>
<dbReference type="Proteomes" id="UP000186309">
    <property type="component" value="Chromosome"/>
</dbReference>
<dbReference type="GO" id="GO:0005506">
    <property type="term" value="F:iron ion binding"/>
    <property type="evidence" value="ECO:0007669"/>
    <property type="project" value="InterPro"/>
</dbReference>
<gene>
    <name evidence="7" type="ORF">BSF38_01897</name>
</gene>
<keyword evidence="5 6" id="KW-0349">Heme</keyword>
<dbReference type="GO" id="GO:0016705">
    <property type="term" value="F:oxidoreductase activity, acting on paired donors, with incorporation or reduction of molecular oxygen"/>
    <property type="evidence" value="ECO:0007669"/>
    <property type="project" value="InterPro"/>
</dbReference>
<keyword evidence="6" id="KW-0503">Monooxygenase</keyword>
<keyword evidence="4 5" id="KW-0408">Iron</keyword>
<evidence type="ECO:0000256" key="3">
    <source>
        <dbReference type="ARBA" id="ARBA00022723"/>
    </source>
</evidence>